<keyword evidence="6 8" id="KW-0378">Hydrolase</keyword>
<evidence type="ECO:0000313" key="11">
    <source>
        <dbReference type="EMBL" id="ROH85957.1"/>
    </source>
</evidence>
<evidence type="ECO:0000256" key="9">
    <source>
        <dbReference type="RuleBase" id="RU362042"/>
    </source>
</evidence>
<dbReference type="AlphaFoldDB" id="A0A3N0UZJ0"/>
<evidence type="ECO:0000313" key="12">
    <source>
        <dbReference type="Proteomes" id="UP000282106"/>
    </source>
</evidence>
<dbReference type="Gene3D" id="2.10.109.10">
    <property type="entry name" value="Umud Fragment, subunit A"/>
    <property type="match status" value="1"/>
</dbReference>
<keyword evidence="12" id="KW-1185">Reference proteome</keyword>
<keyword evidence="8" id="KW-0472">Membrane</keyword>
<reference evidence="11 12" key="1">
    <citation type="submission" date="2018-10" db="EMBL/GenBank/DDBJ databases">
        <authorList>
            <person name="Chen W.-M."/>
        </authorList>
    </citation>
    <scope>NUCLEOTIDE SEQUENCE [LARGE SCALE GENOMIC DNA]</scope>
    <source>
        <strain evidence="11 12">THS-13</strain>
    </source>
</reference>
<dbReference type="InterPro" id="IPR036286">
    <property type="entry name" value="LexA/Signal_pep-like_sf"/>
</dbReference>
<dbReference type="Pfam" id="PF10502">
    <property type="entry name" value="Peptidase_S26"/>
    <property type="match status" value="1"/>
</dbReference>
<dbReference type="PRINTS" id="PR00727">
    <property type="entry name" value="LEADERPTASE"/>
</dbReference>
<dbReference type="InterPro" id="IPR019757">
    <property type="entry name" value="Pept_S26A_signal_pept_1_Lys-AS"/>
</dbReference>
<comment type="subcellular location">
    <subcellularLocation>
        <location evidence="9">Membrane</location>
        <topology evidence="9">Multi-pass membrane protein</topology>
    </subcellularLocation>
</comment>
<dbReference type="NCBIfam" id="TIGR02227">
    <property type="entry name" value="sigpep_I_bact"/>
    <property type="match status" value="1"/>
</dbReference>
<evidence type="ECO:0000256" key="3">
    <source>
        <dbReference type="ARBA" id="ARBA00013208"/>
    </source>
</evidence>
<dbReference type="FunCoup" id="A0A3N0UZJ0">
    <property type="interactions" value="360"/>
</dbReference>
<evidence type="ECO:0000256" key="6">
    <source>
        <dbReference type="ARBA" id="ARBA00022801"/>
    </source>
</evidence>
<evidence type="ECO:0000256" key="8">
    <source>
        <dbReference type="RuleBase" id="RU003993"/>
    </source>
</evidence>
<dbReference type="PANTHER" id="PTHR43390:SF1">
    <property type="entry name" value="CHLOROPLAST PROCESSING PEPTIDASE"/>
    <property type="match status" value="1"/>
</dbReference>
<gene>
    <name evidence="11" type="primary">lepB</name>
    <name evidence="11" type="ORF">ED208_16160</name>
</gene>
<dbReference type="GO" id="GO:0016020">
    <property type="term" value="C:membrane"/>
    <property type="evidence" value="ECO:0007669"/>
    <property type="project" value="UniProtKB-SubCell"/>
</dbReference>
<dbReference type="Proteomes" id="UP000282106">
    <property type="component" value="Unassembled WGS sequence"/>
</dbReference>
<sequence length="264" mass="29622">MSSFFTHIGTDFASILFVLTIVTGVLWVLDRFKLEPARKSVAAAAGTEPAKANWLVDFGRQFFPVIAAVFLLRSFVVEPFRIPSGSMIPTLRVGDFILVNRFAYGLRCPVGDCKLLALGEPKRGDVVVFRYPVDPKMDFIKRVIGLPGDTVRYVGKQLTVNGQLLSQELLGEFEGSPVLRYREDYQGVVHEILQNPDRPPQDFEFTVPEGQYFMMGDNRDGSSDSRYWGTVPEAYLKGRAFLIWMSWDAEASRPALSRIGGSIR</sequence>
<dbReference type="PROSITE" id="PS00760">
    <property type="entry name" value="SPASE_I_2"/>
    <property type="match status" value="1"/>
</dbReference>
<evidence type="ECO:0000256" key="1">
    <source>
        <dbReference type="ARBA" id="ARBA00000677"/>
    </source>
</evidence>
<dbReference type="GO" id="GO:0009003">
    <property type="term" value="F:signal peptidase activity"/>
    <property type="evidence" value="ECO:0007669"/>
    <property type="project" value="UniProtKB-EC"/>
</dbReference>
<comment type="caution">
    <text evidence="9">Lacks conserved residue(s) required for the propagation of feature annotation.</text>
</comment>
<dbReference type="PROSITE" id="PS00761">
    <property type="entry name" value="SPASE_I_3"/>
    <property type="match status" value="1"/>
</dbReference>
<feature type="active site" evidence="7">
    <location>
        <position position="141"/>
    </location>
</feature>
<comment type="caution">
    <text evidence="11">The sequence shown here is derived from an EMBL/GenBank/DDBJ whole genome shotgun (WGS) entry which is preliminary data.</text>
</comment>
<evidence type="ECO:0000256" key="7">
    <source>
        <dbReference type="PIRSR" id="PIRSR600223-1"/>
    </source>
</evidence>
<evidence type="ECO:0000259" key="10">
    <source>
        <dbReference type="Pfam" id="PF10502"/>
    </source>
</evidence>
<dbReference type="InterPro" id="IPR000223">
    <property type="entry name" value="Pept_S26A_signal_pept_1"/>
</dbReference>
<feature type="active site" evidence="7">
    <location>
        <position position="86"/>
    </location>
</feature>
<name>A0A3N0UZJ0_9GAMM</name>
<evidence type="ECO:0000256" key="5">
    <source>
        <dbReference type="ARBA" id="ARBA00022670"/>
    </source>
</evidence>
<evidence type="ECO:0000256" key="4">
    <source>
        <dbReference type="ARBA" id="ARBA00019232"/>
    </source>
</evidence>
<keyword evidence="8" id="KW-1133">Transmembrane helix</keyword>
<dbReference type="GO" id="GO:0006465">
    <property type="term" value="P:signal peptide processing"/>
    <property type="evidence" value="ECO:0007669"/>
    <property type="project" value="InterPro"/>
</dbReference>
<dbReference type="PROSITE" id="PS00501">
    <property type="entry name" value="SPASE_I_1"/>
    <property type="match status" value="1"/>
</dbReference>
<comment type="catalytic activity">
    <reaction evidence="1 8">
        <text>Cleavage of hydrophobic, N-terminal signal or leader sequences from secreted and periplasmic proteins.</text>
        <dbReference type="EC" id="3.4.21.89"/>
    </reaction>
</comment>
<keyword evidence="8" id="KW-0812">Transmembrane</keyword>
<keyword evidence="5 8" id="KW-0645">Protease</keyword>
<organism evidence="11 12">
    <name type="scientific">Stagnimonas aquatica</name>
    <dbReference type="NCBI Taxonomy" id="2689987"/>
    <lineage>
        <taxon>Bacteria</taxon>
        <taxon>Pseudomonadati</taxon>
        <taxon>Pseudomonadota</taxon>
        <taxon>Gammaproteobacteria</taxon>
        <taxon>Nevskiales</taxon>
        <taxon>Nevskiaceae</taxon>
        <taxon>Stagnimonas</taxon>
    </lineage>
</organism>
<dbReference type="InterPro" id="IPR019756">
    <property type="entry name" value="Pept_S26A_signal_pept_1_Ser-AS"/>
</dbReference>
<dbReference type="InterPro" id="IPR019533">
    <property type="entry name" value="Peptidase_S26"/>
</dbReference>
<dbReference type="CDD" id="cd06530">
    <property type="entry name" value="S26_SPase_I"/>
    <property type="match status" value="1"/>
</dbReference>
<dbReference type="SUPFAM" id="SSF51306">
    <property type="entry name" value="LexA/Signal peptidase"/>
    <property type="match status" value="1"/>
</dbReference>
<dbReference type="RefSeq" id="WP_123212966.1">
    <property type="nucleotide sequence ID" value="NZ_RJVO01000010.1"/>
</dbReference>
<dbReference type="InterPro" id="IPR019758">
    <property type="entry name" value="Pept_S26A_signal_pept_1_CS"/>
</dbReference>
<accession>A0A3N0UZJ0</accession>
<comment type="similarity">
    <text evidence="2 9">Belongs to the peptidase S26 family.</text>
</comment>
<dbReference type="EMBL" id="RJVO01000010">
    <property type="protein sequence ID" value="ROH85957.1"/>
    <property type="molecule type" value="Genomic_DNA"/>
</dbReference>
<proteinExistence type="inferred from homology"/>
<dbReference type="GO" id="GO:0004252">
    <property type="term" value="F:serine-type endopeptidase activity"/>
    <property type="evidence" value="ECO:0007669"/>
    <property type="project" value="InterPro"/>
</dbReference>
<dbReference type="EC" id="3.4.21.89" evidence="3 8"/>
<feature type="domain" description="Peptidase S26" evidence="10">
    <location>
        <begin position="57"/>
        <end position="245"/>
    </location>
</feature>
<protein>
    <recommendedName>
        <fullName evidence="4 8">Signal peptidase I</fullName>
        <ecNumber evidence="3 8">3.4.21.89</ecNumber>
    </recommendedName>
</protein>
<dbReference type="InParanoid" id="A0A3N0UZJ0"/>
<dbReference type="PANTHER" id="PTHR43390">
    <property type="entry name" value="SIGNAL PEPTIDASE I"/>
    <property type="match status" value="1"/>
</dbReference>
<feature type="transmembrane region" description="Helical" evidence="8">
    <location>
        <begin position="12"/>
        <end position="29"/>
    </location>
</feature>
<evidence type="ECO:0000256" key="2">
    <source>
        <dbReference type="ARBA" id="ARBA00009370"/>
    </source>
</evidence>